<evidence type="ECO:0008006" key="3">
    <source>
        <dbReference type="Google" id="ProtNLM"/>
    </source>
</evidence>
<dbReference type="Proteomes" id="UP000030647">
    <property type="component" value="Unassembled WGS sequence"/>
</dbReference>
<reference evidence="2" key="1">
    <citation type="journal article" date="2013" name="Genome Announc.">
        <title>Whole-Genome Sequencing of Lactobacillus shenzhenensis Strain LY-73T.</title>
        <authorList>
            <person name="Lin Z."/>
            <person name="Liu Z."/>
            <person name="Yang R."/>
            <person name="Zou Y."/>
            <person name="Wan D."/>
            <person name="Chen J."/>
            <person name="Guo M."/>
            <person name="Zhao J."/>
            <person name="Fang C."/>
            <person name="Yang R."/>
            <person name="Liu F."/>
        </authorList>
    </citation>
    <scope>NUCLEOTIDE SEQUENCE [LARGE SCALE GENOMIC DNA]</scope>
    <source>
        <strain evidence="2">LY-73</strain>
    </source>
</reference>
<dbReference type="InterPro" id="IPR036918">
    <property type="entry name" value="Pyrv_Knase_C_sf"/>
</dbReference>
<protein>
    <recommendedName>
        <fullName evidence="3">Pyruvate kinase C-terminal domain-containing protein</fullName>
    </recommendedName>
</protein>
<gene>
    <name evidence="1" type="ORF">L248_0460</name>
</gene>
<name>U4TJ79_9LACO</name>
<proteinExistence type="predicted"/>
<evidence type="ECO:0000313" key="1">
    <source>
        <dbReference type="EMBL" id="ERL64856.1"/>
    </source>
</evidence>
<dbReference type="EMBL" id="KI271591">
    <property type="protein sequence ID" value="ERL64856.1"/>
    <property type="molecule type" value="Genomic_DNA"/>
</dbReference>
<dbReference type="AlphaFoldDB" id="U4TJ79"/>
<dbReference type="SUPFAM" id="SSF52935">
    <property type="entry name" value="PK C-terminal domain-like"/>
    <property type="match status" value="1"/>
</dbReference>
<accession>U4TJ79</accession>
<evidence type="ECO:0000313" key="2">
    <source>
        <dbReference type="Proteomes" id="UP000030647"/>
    </source>
</evidence>
<dbReference type="HOGENOM" id="CLU_3311975_0_0_9"/>
<organism evidence="1 2">
    <name type="scientific">Schleiferilactobacillus shenzhenensis LY-73</name>
    <dbReference type="NCBI Taxonomy" id="1231336"/>
    <lineage>
        <taxon>Bacteria</taxon>
        <taxon>Bacillati</taxon>
        <taxon>Bacillota</taxon>
        <taxon>Bacilli</taxon>
        <taxon>Lactobacillales</taxon>
        <taxon>Lactobacillaceae</taxon>
        <taxon>Schleiferilactobacillus</taxon>
    </lineage>
</organism>
<keyword evidence="2" id="KW-1185">Reference proteome</keyword>
<dbReference type="Gene3D" id="3.40.1380.20">
    <property type="entry name" value="Pyruvate kinase, C-terminal domain"/>
    <property type="match status" value="1"/>
</dbReference>
<sequence>MAMDQGLVKKGDRMVIILGIPFGKSHHTNNMYDKEIGED</sequence>